<accession>A0A2P2NC64</accession>
<dbReference type="EMBL" id="GGEC01059582">
    <property type="protein sequence ID" value="MBX40066.1"/>
    <property type="molecule type" value="Transcribed_RNA"/>
</dbReference>
<organism evidence="1">
    <name type="scientific">Rhizophora mucronata</name>
    <name type="common">Asiatic mangrove</name>
    <dbReference type="NCBI Taxonomy" id="61149"/>
    <lineage>
        <taxon>Eukaryota</taxon>
        <taxon>Viridiplantae</taxon>
        <taxon>Streptophyta</taxon>
        <taxon>Embryophyta</taxon>
        <taxon>Tracheophyta</taxon>
        <taxon>Spermatophyta</taxon>
        <taxon>Magnoliopsida</taxon>
        <taxon>eudicotyledons</taxon>
        <taxon>Gunneridae</taxon>
        <taxon>Pentapetalae</taxon>
        <taxon>rosids</taxon>
        <taxon>fabids</taxon>
        <taxon>Malpighiales</taxon>
        <taxon>Rhizophoraceae</taxon>
        <taxon>Rhizophora</taxon>
    </lineage>
</organism>
<reference evidence="1" key="1">
    <citation type="submission" date="2018-02" db="EMBL/GenBank/DDBJ databases">
        <title>Rhizophora mucronata_Transcriptome.</title>
        <authorList>
            <person name="Meera S.P."/>
            <person name="Sreeshan A."/>
            <person name="Augustine A."/>
        </authorList>
    </citation>
    <scope>NUCLEOTIDE SEQUENCE</scope>
    <source>
        <tissue evidence="1">Leaf</tissue>
    </source>
</reference>
<evidence type="ECO:0000313" key="1">
    <source>
        <dbReference type="EMBL" id="MBX40066.1"/>
    </source>
</evidence>
<dbReference type="AlphaFoldDB" id="A0A2P2NC64"/>
<sequence length="50" mass="5784">MYSLTNGIAPSFYFGITSRKKANINPKKSNHPNYSELCARLSEFFKYNHP</sequence>
<protein>
    <submittedName>
        <fullName evidence="1">Uncharacterized protein</fullName>
    </submittedName>
</protein>
<proteinExistence type="predicted"/>
<name>A0A2P2NC64_RHIMU</name>